<reference evidence="1" key="1">
    <citation type="submission" date="2022-10" db="EMBL/GenBank/DDBJ databases">
        <authorList>
            <person name="Chen Y."/>
            <person name="Dougan E. K."/>
            <person name="Chan C."/>
            <person name="Rhodes N."/>
            <person name="Thang M."/>
        </authorList>
    </citation>
    <scope>NUCLEOTIDE SEQUENCE</scope>
</reference>
<dbReference type="EMBL" id="CAMXCT020002316">
    <property type="protein sequence ID" value="CAL1150668.1"/>
    <property type="molecule type" value="Genomic_DNA"/>
</dbReference>
<dbReference type="EMBL" id="CAMXCT030002316">
    <property type="protein sequence ID" value="CAL4784605.1"/>
    <property type="molecule type" value="Genomic_DNA"/>
</dbReference>
<evidence type="ECO:0000313" key="1">
    <source>
        <dbReference type="EMBL" id="CAI3997293.1"/>
    </source>
</evidence>
<feature type="non-terminal residue" evidence="1">
    <location>
        <position position="1"/>
    </location>
</feature>
<sequence length="630" mass="71550">MSLRAILNPSNLFGLRQEAFTAMAKLEANLQDLAPGFLLLVYKKVLAALLPALNMHAATIQGCKDRHDLLIEVVKLALEEMRTMLEPKFPKEISWDKITQMGLVTMTIDELLTVSMTIDVSNPASFRRVLEQKFFRAIWKSVSQEMTMQLRDSKFAGINLEEVIELVDFEDIQHAIRHPNQFLEMLARRTGQAALKLATLQLKPLLALPQGIDWRDLELELEKLDLKTLRLAITNSRTREALWKSISGRSLSFARRIALAQAWPVLKQRLPPVITLQDMQYITAELKVRVLQSAVEDPKSFITWISQQVSPVAIKFALARLRPQLEKHLPPGILWKDTARVLEHLEIQDIQEALTDPRSFFKSLATRTDKIGTEWWVVQVKRQLEPRMPAGVKWEKLADILKFLTIRELNDAMNRPRRFMLSLTKRGGPIALKWMVASLQPSLEALLPIGIPWQDVQVELLRCDMTALKKGLQEPQALLDSLIRQTGPLAAKFAIQQAKPVLQTLVEKGVSWKDIEDSLKAVEIHDLVEGLKDPRRFIAEVERTAGPPARAWVLVKVKAAVAAVLPPDVTWEDLDGIENTVGEMSLEELRQDLMQPNRLLMSLASKFHPLAVKIVLQRLWGSLEEMSLVK</sequence>
<keyword evidence="4" id="KW-1185">Reference proteome</keyword>
<proteinExistence type="predicted"/>
<accession>A0A9P1G299</accession>
<protein>
    <submittedName>
        <fullName evidence="3">DUF4116 domain-containing protein</fullName>
    </submittedName>
</protein>
<evidence type="ECO:0000313" key="2">
    <source>
        <dbReference type="EMBL" id="CAL1150668.1"/>
    </source>
</evidence>
<dbReference type="Proteomes" id="UP001152797">
    <property type="component" value="Unassembled WGS sequence"/>
</dbReference>
<evidence type="ECO:0000313" key="4">
    <source>
        <dbReference type="Proteomes" id="UP001152797"/>
    </source>
</evidence>
<gene>
    <name evidence="1" type="ORF">C1SCF055_LOCUS23689</name>
</gene>
<dbReference type="AlphaFoldDB" id="A0A9P1G299"/>
<evidence type="ECO:0000313" key="3">
    <source>
        <dbReference type="EMBL" id="CAL4784605.1"/>
    </source>
</evidence>
<comment type="caution">
    <text evidence="1">The sequence shown here is derived from an EMBL/GenBank/DDBJ whole genome shotgun (WGS) entry which is preliminary data.</text>
</comment>
<name>A0A9P1G299_9DINO</name>
<dbReference type="EMBL" id="CAMXCT010002316">
    <property type="protein sequence ID" value="CAI3997293.1"/>
    <property type="molecule type" value="Genomic_DNA"/>
</dbReference>
<organism evidence="1">
    <name type="scientific">Cladocopium goreaui</name>
    <dbReference type="NCBI Taxonomy" id="2562237"/>
    <lineage>
        <taxon>Eukaryota</taxon>
        <taxon>Sar</taxon>
        <taxon>Alveolata</taxon>
        <taxon>Dinophyceae</taxon>
        <taxon>Suessiales</taxon>
        <taxon>Symbiodiniaceae</taxon>
        <taxon>Cladocopium</taxon>
    </lineage>
</organism>
<reference evidence="2" key="2">
    <citation type="submission" date="2024-04" db="EMBL/GenBank/DDBJ databases">
        <authorList>
            <person name="Chen Y."/>
            <person name="Shah S."/>
            <person name="Dougan E. K."/>
            <person name="Thang M."/>
            <person name="Chan C."/>
        </authorList>
    </citation>
    <scope>NUCLEOTIDE SEQUENCE [LARGE SCALE GENOMIC DNA]</scope>
</reference>